<organism evidence="2 3">
    <name type="scientific">Domibacillus enclensis</name>
    <dbReference type="NCBI Taxonomy" id="1017273"/>
    <lineage>
        <taxon>Bacteria</taxon>
        <taxon>Bacillati</taxon>
        <taxon>Bacillota</taxon>
        <taxon>Bacilli</taxon>
        <taxon>Bacillales</taxon>
        <taxon>Bacillaceae</taxon>
        <taxon>Domibacillus</taxon>
    </lineage>
</organism>
<dbReference type="Proteomes" id="UP000186385">
    <property type="component" value="Unassembled WGS sequence"/>
</dbReference>
<keyword evidence="4" id="KW-1185">Reference proteome</keyword>
<dbReference type="Proteomes" id="UP000215545">
    <property type="component" value="Unassembled WGS sequence"/>
</dbReference>
<dbReference type="RefSeq" id="WP_045851681.1">
    <property type="nucleotide sequence ID" value="NZ_FTLX01000012.1"/>
</dbReference>
<dbReference type="InterPro" id="IPR019712">
    <property type="entry name" value="YtpB-like"/>
</dbReference>
<sequence length="360" mass="42259">MSVPTNSLLLMRKIYKHIFPAVKSEWSKWKALAEQIPDPELRQQALDVYEKKYFHCEAGGVISMLAGDQSEKVISFIVPYQLICDYLDNLCDQTTSFNPDDFAALHEALKDCFYPGQPKSDYYRFRETKEDGGYLNALVDGCRRIVAKTPSFEPAKPHLLDLSRYYSELQIHKHVREEEREERMIRWFESRKHELPEEMTWYEFSACTGSTVGVYCLMSCAMQPAFTPTYAKMVRECYFPYGQGIHILLDYFIDQEEDLEDGELNFCTYYESETEMMERFLYFLKQAKKATEQLPHAKFHSFLIEGIVAVYLSEEKAAGKKSVRSHCRRLVHTAGPASIFFYWNGRTYKTYRKMRQSYND</sequence>
<reference evidence="2 3" key="1">
    <citation type="submission" date="2017-01" db="EMBL/GenBank/DDBJ databases">
        <authorList>
            <person name="Mah S.A."/>
            <person name="Swanson W.J."/>
            <person name="Moy G.W."/>
            <person name="Vacquier V.D."/>
        </authorList>
    </citation>
    <scope>NUCLEOTIDE SEQUENCE [LARGE SCALE GENOMIC DNA]</scope>
    <source>
        <strain evidence="2 3">NIO-1016</strain>
    </source>
</reference>
<gene>
    <name evidence="1" type="ORF">B1B05_17555</name>
    <name evidence="2" type="ORF">SAMN05443094_11236</name>
</gene>
<dbReference type="EMBL" id="MWSK01000012">
    <property type="protein sequence ID" value="OXS73945.1"/>
    <property type="molecule type" value="Genomic_DNA"/>
</dbReference>
<proteinExistence type="predicted"/>
<accession>A0A1N7CA44</accession>
<dbReference type="Pfam" id="PF10776">
    <property type="entry name" value="DUF2600"/>
    <property type="match status" value="1"/>
</dbReference>
<dbReference type="EMBL" id="FTLX01000012">
    <property type="protein sequence ID" value="SIR60304.1"/>
    <property type="molecule type" value="Genomic_DNA"/>
</dbReference>
<evidence type="ECO:0000313" key="3">
    <source>
        <dbReference type="Proteomes" id="UP000186385"/>
    </source>
</evidence>
<name>A0A1N7CA44_9BACI</name>
<evidence type="ECO:0000313" key="4">
    <source>
        <dbReference type="Proteomes" id="UP000215545"/>
    </source>
</evidence>
<reference evidence="4" key="2">
    <citation type="submission" date="2017-03" db="EMBL/GenBank/DDBJ databases">
        <title>Bacillus sp. V-88(T) DSM27956, whole genome shotgun sequencing project.</title>
        <authorList>
            <person name="Dastager S.G."/>
            <person name="Neurgaonkar P.S."/>
            <person name="Dharne M.S."/>
        </authorList>
    </citation>
    <scope>NUCLEOTIDE SEQUENCE [LARGE SCALE GENOMIC DNA]</scope>
    <source>
        <strain evidence="4">DSM 25145</strain>
    </source>
</reference>
<protein>
    <submittedName>
        <fullName evidence="2">Tetraprenyl-beta-curcumene synthase</fullName>
    </submittedName>
</protein>
<reference evidence="1" key="3">
    <citation type="submission" date="2017-03" db="EMBL/GenBank/DDBJ databases">
        <authorList>
            <person name="Dastager S.G."/>
            <person name="Neurgaonkar P.S."/>
            <person name="Dharne M.S."/>
        </authorList>
    </citation>
    <scope>NUCLEOTIDE SEQUENCE</scope>
    <source>
        <strain evidence="1">DSM 25145</strain>
    </source>
</reference>
<evidence type="ECO:0000313" key="2">
    <source>
        <dbReference type="EMBL" id="SIR60304.1"/>
    </source>
</evidence>
<evidence type="ECO:0000313" key="1">
    <source>
        <dbReference type="EMBL" id="OXS73945.1"/>
    </source>
</evidence>
<dbReference type="OrthoDB" id="2371262at2"/>
<dbReference type="AlphaFoldDB" id="A0A1N7CA44"/>
<dbReference type="STRING" id="1017273.SAMN05443094_11236"/>